<dbReference type="Proteomes" id="UP000548787">
    <property type="component" value="Unassembled WGS sequence"/>
</dbReference>
<organism evidence="1 2">
    <name type="scientific">Listeria rustica</name>
    <dbReference type="NCBI Taxonomy" id="2713503"/>
    <lineage>
        <taxon>Bacteria</taxon>
        <taxon>Bacillati</taxon>
        <taxon>Bacillota</taxon>
        <taxon>Bacilli</taxon>
        <taxon>Bacillales</taxon>
        <taxon>Listeriaceae</taxon>
        <taxon>Listeria</taxon>
    </lineage>
</organism>
<evidence type="ECO:0008006" key="3">
    <source>
        <dbReference type="Google" id="ProtNLM"/>
    </source>
</evidence>
<dbReference type="RefSeq" id="WP_181676473.1">
    <property type="nucleotide sequence ID" value="NZ_JABJVM010000006.1"/>
</dbReference>
<evidence type="ECO:0000313" key="2">
    <source>
        <dbReference type="Proteomes" id="UP000548787"/>
    </source>
</evidence>
<proteinExistence type="predicted"/>
<sequence length="450" mass="51171">MRWKVAMAGLLALIIGGVGYLAFDYQHNKEHMIIDWAGAVKHQGEVYSYTNMELKQAEIKSLLGKKLGKSIDNYDDWKEGGKDMPELASTYGVMDIYTMKGYPESQRIIGLREDFNGLEIAVFEKEDPGTIARLLDNYRVARNIRNATYQVKYETRTMDDTVLLEKFVSKLGDSKERSATYFSEETETKNFVIHLEDGTNVALAMDGNGFVTVAGFEVQLKKDAMFEKMYKALADAEGDMSGEYVQMKYGNQDYAEWGEPRRALPITMVGQQIGTTKKVSEEAFNDEGKVPDFHANVAGKNVFHAKMYNPAYKLVVEQGDDFVMLTNNSMDMSVKFGELLNFREIDATVEGIKYESAQSWLFVEQDFQDVANLEVAKKLISALERAKPLQNPVYSASVDKRHVVLKMLDGNELEFLVQEDGIIAFENNYFELAEQDRKSYVEYILEKKNI</sequence>
<keyword evidence="2" id="KW-1185">Reference proteome</keyword>
<comment type="caution">
    <text evidence="1">The sequence shown here is derived from an EMBL/GenBank/DDBJ whole genome shotgun (WGS) entry which is preliminary data.</text>
</comment>
<name>A0A7W1YG70_9LIST</name>
<accession>A0A7W1YG70</accession>
<reference evidence="1 2" key="1">
    <citation type="submission" date="2020-08" db="EMBL/GenBank/DDBJ databases">
        <title>Listeria ohnekaius sp. nov. and Listeria portnoyii sp. nov. isolated from non-agricultural and natural environments.</title>
        <authorList>
            <person name="Weller D."/>
            <person name="Belias A.M."/>
            <person name="Liao J."/>
            <person name="Guo S."/>
            <person name="Orsi R.H."/>
            <person name="Wiedmann M."/>
        </authorList>
    </citation>
    <scope>NUCLEOTIDE SEQUENCE [LARGE SCALE GENOMIC DNA]</scope>
    <source>
        <strain evidence="1 2">FSL W9-0585</strain>
    </source>
</reference>
<dbReference type="EMBL" id="JABJVM010000006">
    <property type="protein sequence ID" value="MBA3926314.1"/>
    <property type="molecule type" value="Genomic_DNA"/>
</dbReference>
<gene>
    <name evidence="1" type="ORF">HPK16_08165</name>
</gene>
<evidence type="ECO:0000313" key="1">
    <source>
        <dbReference type="EMBL" id="MBA3926314.1"/>
    </source>
</evidence>
<protein>
    <recommendedName>
        <fullName evidence="3">DUF4340 domain-containing protein</fullName>
    </recommendedName>
</protein>
<dbReference type="AlphaFoldDB" id="A0A7W1YG70"/>